<keyword evidence="4" id="KW-0645">Protease</keyword>
<dbReference type="PANTHER" id="PTHR10264">
    <property type="entry name" value="BAND 7 PROTEIN-RELATED"/>
    <property type="match status" value="1"/>
</dbReference>
<feature type="domain" description="Band 7" evidence="3">
    <location>
        <begin position="137"/>
        <end position="296"/>
    </location>
</feature>
<comment type="similarity">
    <text evidence="2">Belongs to the band 7/mec-2 family.</text>
</comment>
<protein>
    <submittedName>
        <fullName evidence="4">FtsH protease regulator HflK</fullName>
    </submittedName>
</protein>
<dbReference type="EMBL" id="CP036526">
    <property type="protein sequence ID" value="QDT08561.1"/>
    <property type="molecule type" value="Genomic_DNA"/>
</dbReference>
<proteinExistence type="inferred from homology"/>
<dbReference type="PANTHER" id="PTHR10264:SF83">
    <property type="entry name" value="BLL5629 PROTEIN"/>
    <property type="match status" value="1"/>
</dbReference>
<reference evidence="4 5" key="1">
    <citation type="submission" date="2019-02" db="EMBL/GenBank/DDBJ databases">
        <title>Deep-cultivation of Planctomycetes and their phenomic and genomic characterization uncovers novel biology.</title>
        <authorList>
            <person name="Wiegand S."/>
            <person name="Jogler M."/>
            <person name="Boedeker C."/>
            <person name="Pinto D."/>
            <person name="Vollmers J."/>
            <person name="Rivas-Marin E."/>
            <person name="Kohn T."/>
            <person name="Peeters S.H."/>
            <person name="Heuer A."/>
            <person name="Rast P."/>
            <person name="Oberbeckmann S."/>
            <person name="Bunk B."/>
            <person name="Jeske O."/>
            <person name="Meyerdierks A."/>
            <person name="Storesund J.E."/>
            <person name="Kallscheuer N."/>
            <person name="Luecker S."/>
            <person name="Lage O.M."/>
            <person name="Pohl T."/>
            <person name="Merkel B.J."/>
            <person name="Hornburger P."/>
            <person name="Mueller R.-W."/>
            <person name="Bruemmer F."/>
            <person name="Labrenz M."/>
            <person name="Spormann A.M."/>
            <person name="Op den Camp H."/>
            <person name="Overmann J."/>
            <person name="Amann R."/>
            <person name="Jetten M.S.M."/>
            <person name="Mascher T."/>
            <person name="Medema M.H."/>
            <person name="Devos D.P."/>
            <person name="Kaster A.-K."/>
            <person name="Ovreas L."/>
            <person name="Rohde M."/>
            <person name="Galperin M.Y."/>
            <person name="Jogler C."/>
        </authorList>
    </citation>
    <scope>NUCLEOTIDE SEQUENCE [LARGE SCALE GENOMIC DNA]</scope>
    <source>
        <strain evidence="4 5">K23_9</strain>
    </source>
</reference>
<sequence length="367" mass="40727">MFGIQNLLVRDFETAIVLRRGVQTKRLDAGRRVVLGRAEVIVFDRREVSLLDARLSEIVRSGLIDAQATVVDLSDNQRALVWIDNRFFMALSPGLFAFWNDPHAVRIEIVEIDDEGLQLQHPQLPAIVENSVAARLLDVCRVGAGRVGVKLVDGRFIETVGPGLYAFWRSGRKAQVIELDTRETQLDIGGQELMTADRVTLRLNVNVVYRVVDPARTVEATSDVQQALYREVQLALRTAVGQRDLDALLNDRDSLSVELAKSVEEAAVRIGVELVSVGVRDIILPGDMKELMNQVVQARKAAEANLITRREETAAIRSQANTAKLLADNPALMRLRELETLERVAQSGTLKVNVGDGRLTDKLTNLI</sequence>
<dbReference type="Proteomes" id="UP000319817">
    <property type="component" value="Chromosome"/>
</dbReference>
<dbReference type="GO" id="GO:0098552">
    <property type="term" value="C:side of membrane"/>
    <property type="evidence" value="ECO:0007669"/>
    <property type="project" value="UniProtKB-ARBA"/>
</dbReference>
<dbReference type="SUPFAM" id="SSF117892">
    <property type="entry name" value="Band 7/SPFH domain"/>
    <property type="match status" value="1"/>
</dbReference>
<gene>
    <name evidence="4" type="ORF">K239x_05010</name>
</gene>
<dbReference type="InterPro" id="IPR043202">
    <property type="entry name" value="Band-7_stomatin-like"/>
</dbReference>
<evidence type="ECO:0000313" key="5">
    <source>
        <dbReference type="Proteomes" id="UP000319817"/>
    </source>
</evidence>
<comment type="subcellular location">
    <subcellularLocation>
        <location evidence="1">Membrane</location>
        <topology evidence="1">Single-pass membrane protein</topology>
    </subcellularLocation>
</comment>
<dbReference type="SMART" id="SM00244">
    <property type="entry name" value="PHB"/>
    <property type="match status" value="1"/>
</dbReference>
<dbReference type="GO" id="GO:0006508">
    <property type="term" value="P:proteolysis"/>
    <property type="evidence" value="ECO:0007669"/>
    <property type="project" value="UniProtKB-KW"/>
</dbReference>
<keyword evidence="5" id="KW-1185">Reference proteome</keyword>
<dbReference type="GO" id="GO:0005886">
    <property type="term" value="C:plasma membrane"/>
    <property type="evidence" value="ECO:0007669"/>
    <property type="project" value="InterPro"/>
</dbReference>
<accession>A0A517NN61</accession>
<organism evidence="4 5">
    <name type="scientific">Stieleria marina</name>
    <dbReference type="NCBI Taxonomy" id="1930275"/>
    <lineage>
        <taxon>Bacteria</taxon>
        <taxon>Pseudomonadati</taxon>
        <taxon>Planctomycetota</taxon>
        <taxon>Planctomycetia</taxon>
        <taxon>Pirellulales</taxon>
        <taxon>Pirellulaceae</taxon>
        <taxon>Stieleria</taxon>
    </lineage>
</organism>
<name>A0A517NN61_9BACT</name>
<dbReference type="GO" id="GO:0008233">
    <property type="term" value="F:peptidase activity"/>
    <property type="evidence" value="ECO:0007669"/>
    <property type="project" value="UniProtKB-KW"/>
</dbReference>
<dbReference type="RefSeq" id="WP_145416085.1">
    <property type="nucleotide sequence ID" value="NZ_CP036526.1"/>
</dbReference>
<evidence type="ECO:0000256" key="1">
    <source>
        <dbReference type="ARBA" id="ARBA00004167"/>
    </source>
</evidence>
<dbReference type="OrthoDB" id="5501731at2"/>
<dbReference type="InterPro" id="IPR036013">
    <property type="entry name" value="Band_7/SPFH_dom_sf"/>
</dbReference>
<evidence type="ECO:0000256" key="2">
    <source>
        <dbReference type="ARBA" id="ARBA00008164"/>
    </source>
</evidence>
<evidence type="ECO:0000259" key="3">
    <source>
        <dbReference type="SMART" id="SM00244"/>
    </source>
</evidence>
<dbReference type="InterPro" id="IPR001107">
    <property type="entry name" value="Band_7"/>
</dbReference>
<evidence type="ECO:0000313" key="4">
    <source>
        <dbReference type="EMBL" id="QDT08561.1"/>
    </source>
</evidence>
<dbReference type="Pfam" id="PF01145">
    <property type="entry name" value="Band_7"/>
    <property type="match status" value="1"/>
</dbReference>
<dbReference type="CDD" id="cd13438">
    <property type="entry name" value="SPFH_eoslipins_u2"/>
    <property type="match status" value="1"/>
</dbReference>
<dbReference type="Gene3D" id="3.30.479.30">
    <property type="entry name" value="Band 7 domain"/>
    <property type="match status" value="1"/>
</dbReference>
<keyword evidence="4" id="KW-0378">Hydrolase</keyword>
<dbReference type="FunFam" id="3.30.479.30:FF:000004">
    <property type="entry name" value="Putative membrane protease family, stomatin"/>
    <property type="match status" value="1"/>
</dbReference>
<dbReference type="AlphaFoldDB" id="A0A517NN61"/>